<accession>A0A1Y5IBM7</accession>
<feature type="compositionally biased region" description="Basic residues" evidence="1">
    <location>
        <begin position="128"/>
        <end position="144"/>
    </location>
</feature>
<feature type="compositionally biased region" description="Low complexity" evidence="1">
    <location>
        <begin position="245"/>
        <end position="256"/>
    </location>
</feature>
<proteinExistence type="predicted"/>
<organism evidence="2">
    <name type="scientific">Ostreococcus tauri</name>
    <name type="common">Marine green alga</name>
    <dbReference type="NCBI Taxonomy" id="70448"/>
    <lineage>
        <taxon>Eukaryota</taxon>
        <taxon>Viridiplantae</taxon>
        <taxon>Chlorophyta</taxon>
        <taxon>Mamiellophyceae</taxon>
        <taxon>Mamiellales</taxon>
        <taxon>Bathycoccaceae</taxon>
        <taxon>Ostreococcus</taxon>
    </lineage>
</organism>
<feature type="region of interest" description="Disordered" evidence="1">
    <location>
        <begin position="74"/>
        <end position="144"/>
    </location>
</feature>
<name>A0A1Y5IBM7_OSTTA</name>
<reference evidence="2" key="1">
    <citation type="submission" date="2017-04" db="EMBL/GenBank/DDBJ databases">
        <title>Population genomics of picophytoplankton unveils novel chromosome hypervariability.</title>
        <authorList>
            <consortium name="DOE Joint Genome Institute"/>
            <person name="Blanc-Mathieu R."/>
            <person name="Krasovec M."/>
            <person name="Hebrard M."/>
            <person name="Yau S."/>
            <person name="Desgranges E."/>
            <person name="Martin J."/>
            <person name="Schackwitz W."/>
            <person name="Kuo A."/>
            <person name="Salin G."/>
            <person name="Donnadieu C."/>
            <person name="Desdevises Y."/>
            <person name="Sanchez-Ferandin S."/>
            <person name="Moreau H."/>
            <person name="Rivals E."/>
            <person name="Grigoriev I.V."/>
            <person name="Grimsley N."/>
            <person name="Eyre-Walker A."/>
            <person name="Piganeau G."/>
        </authorList>
    </citation>
    <scope>NUCLEOTIDE SEQUENCE [LARGE SCALE GENOMIC DNA]</scope>
    <source>
        <strain evidence="2">RCC 1115</strain>
    </source>
</reference>
<evidence type="ECO:0000313" key="2">
    <source>
        <dbReference type="EMBL" id="OUS46916.1"/>
    </source>
</evidence>
<feature type="non-terminal residue" evidence="2">
    <location>
        <position position="1"/>
    </location>
</feature>
<evidence type="ECO:0000256" key="1">
    <source>
        <dbReference type="SAM" id="MobiDB-lite"/>
    </source>
</evidence>
<dbReference type="EMBL" id="KZ155780">
    <property type="protein sequence ID" value="OUS46916.1"/>
    <property type="molecule type" value="Genomic_DNA"/>
</dbReference>
<feature type="compositionally biased region" description="Basic residues" evidence="1">
    <location>
        <begin position="93"/>
        <end position="117"/>
    </location>
</feature>
<feature type="region of interest" description="Disordered" evidence="1">
    <location>
        <begin position="210"/>
        <end position="256"/>
    </location>
</feature>
<protein>
    <submittedName>
        <fullName evidence="2">Uncharacterized protein</fullName>
    </submittedName>
</protein>
<dbReference type="AlphaFoldDB" id="A0A1Y5IBM7"/>
<dbReference type="Proteomes" id="UP000195557">
    <property type="component" value="Unassembled WGS sequence"/>
</dbReference>
<feature type="compositionally biased region" description="Basic and acidic residues" evidence="1">
    <location>
        <begin position="74"/>
        <end position="92"/>
    </location>
</feature>
<gene>
    <name evidence="2" type="ORF">BE221DRAFT_167156</name>
</gene>
<feature type="compositionally biased region" description="Low complexity" evidence="1">
    <location>
        <begin position="118"/>
        <end position="127"/>
    </location>
</feature>
<sequence length="256" mass="29559">NVASPRIEAFINSQSSRLVTEPAFARLARERASHLRHGRSNPINALYNGMDSFIDRVRPFALADDWNLRREPSRLAESAPDRPQRRLLGIDRRSRRREHIHKPRAPHLGRLSRRARSLSRPSSVLASSRRRRRRRRRAAAAPRHRPLNLIQLRVQRAFGETRVDVVHLPTLARARRRRRRARPPPVPVVLANVIRHRARAIIRPSRVAPPLSARAQRPNHRAHRSIGVHPSRAPRRRLGVRRAPRSMSMRTTTASS</sequence>
<feature type="compositionally biased region" description="Basic residues" evidence="1">
    <location>
        <begin position="217"/>
        <end position="244"/>
    </location>
</feature>